<protein>
    <recommendedName>
        <fullName evidence="2">RNA 2',3'-cyclic phosphodiesterase</fullName>
        <shortName evidence="2">RNA 2',3'-CPDase</shortName>
        <ecNumber evidence="2">3.1.4.58</ecNumber>
    </recommendedName>
</protein>
<accession>A0ABD6BMU4</accession>
<dbReference type="RefSeq" id="WP_267645594.1">
    <property type="nucleotide sequence ID" value="NZ_JANHGR010000001.1"/>
</dbReference>
<dbReference type="HAMAP" id="MF_01940">
    <property type="entry name" value="RNA_CPDase"/>
    <property type="match status" value="1"/>
</dbReference>
<dbReference type="AlphaFoldDB" id="A0ABD6BMU4"/>
<evidence type="ECO:0000256" key="1">
    <source>
        <dbReference type="ARBA" id="ARBA00022801"/>
    </source>
</evidence>
<feature type="short sequence motif" description="HXTX 1" evidence="2">
    <location>
        <begin position="39"/>
        <end position="42"/>
    </location>
</feature>
<dbReference type="GO" id="GO:0008664">
    <property type="term" value="F:RNA 2',3'-cyclic 3'-phosphodiesterase activity"/>
    <property type="evidence" value="ECO:0007669"/>
    <property type="project" value="UniProtKB-EC"/>
</dbReference>
<dbReference type="EC" id="3.1.4.58" evidence="2"/>
<keyword evidence="4" id="KW-1185">Reference proteome</keyword>
<comment type="similarity">
    <text evidence="2">Belongs to the 2H phosphoesterase superfamily. ThpR family.</text>
</comment>
<dbReference type="Pfam" id="PF13563">
    <property type="entry name" value="2_5_RNA_ligase2"/>
    <property type="match status" value="1"/>
</dbReference>
<comment type="function">
    <text evidence="2">Hydrolyzes RNA 2',3'-cyclic phosphodiester to an RNA 2'-phosphomonoester.</text>
</comment>
<feature type="active site" description="Proton acceptor" evidence="2">
    <location>
        <position position="140"/>
    </location>
</feature>
<feature type="short sequence motif" description="HXTX 2" evidence="2">
    <location>
        <begin position="140"/>
        <end position="143"/>
    </location>
</feature>
<dbReference type="Gene3D" id="3.90.1140.10">
    <property type="entry name" value="Cyclic phosphodiesterase"/>
    <property type="match status" value="1"/>
</dbReference>
<name>A0ABD6BMU4_9EURY</name>
<evidence type="ECO:0000256" key="2">
    <source>
        <dbReference type="HAMAP-Rule" id="MF_01940"/>
    </source>
</evidence>
<comment type="caution">
    <text evidence="3">The sequence shown here is derived from an EMBL/GenBank/DDBJ whole genome shotgun (WGS) entry which is preliminary data.</text>
</comment>
<dbReference type="PANTHER" id="PTHR35561:SF1">
    <property type="entry name" value="RNA 2',3'-CYCLIC PHOSPHODIESTERASE"/>
    <property type="match status" value="1"/>
</dbReference>
<evidence type="ECO:0000313" key="4">
    <source>
        <dbReference type="Proteomes" id="UP001597139"/>
    </source>
</evidence>
<proteinExistence type="inferred from homology"/>
<keyword evidence="1 2" id="KW-0378">Hydrolase</keyword>
<evidence type="ECO:0000313" key="3">
    <source>
        <dbReference type="EMBL" id="MFD1566316.1"/>
    </source>
</evidence>
<dbReference type="NCBIfam" id="TIGR02258">
    <property type="entry name" value="2_5_ligase"/>
    <property type="match status" value="1"/>
</dbReference>
<dbReference type="EMBL" id="JBHUCZ010000001">
    <property type="protein sequence ID" value="MFD1566316.1"/>
    <property type="molecule type" value="Genomic_DNA"/>
</dbReference>
<dbReference type="PANTHER" id="PTHR35561">
    <property type="entry name" value="RNA 2',3'-CYCLIC PHOSPHODIESTERASE"/>
    <property type="match status" value="1"/>
</dbReference>
<feature type="active site" description="Proton donor" evidence="2">
    <location>
        <position position="39"/>
    </location>
</feature>
<gene>
    <name evidence="3" type="primary">thpR</name>
    <name evidence="3" type="ORF">ACFSAU_02330</name>
</gene>
<organism evidence="3 4">
    <name type="scientific">Halolamina litorea</name>
    <dbReference type="NCBI Taxonomy" id="1515593"/>
    <lineage>
        <taxon>Archaea</taxon>
        <taxon>Methanobacteriati</taxon>
        <taxon>Methanobacteriota</taxon>
        <taxon>Stenosarchaea group</taxon>
        <taxon>Halobacteria</taxon>
        <taxon>Halobacteriales</taxon>
        <taxon>Haloferacaceae</taxon>
    </lineage>
</organism>
<dbReference type="InterPro" id="IPR004175">
    <property type="entry name" value="RNA_CPDase"/>
</dbReference>
<dbReference type="SUPFAM" id="SSF55144">
    <property type="entry name" value="LigT-like"/>
    <property type="match status" value="1"/>
</dbReference>
<comment type="catalytic activity">
    <reaction evidence="2">
        <text>a 3'-end 2',3'-cyclophospho-ribonucleotide-RNA + H2O = a 3'-end 2'-phospho-ribonucleotide-RNA + H(+)</text>
        <dbReference type="Rhea" id="RHEA:11828"/>
        <dbReference type="Rhea" id="RHEA-COMP:10464"/>
        <dbReference type="Rhea" id="RHEA-COMP:17353"/>
        <dbReference type="ChEBI" id="CHEBI:15377"/>
        <dbReference type="ChEBI" id="CHEBI:15378"/>
        <dbReference type="ChEBI" id="CHEBI:83064"/>
        <dbReference type="ChEBI" id="CHEBI:173113"/>
        <dbReference type="EC" id="3.1.4.58"/>
    </reaction>
</comment>
<dbReference type="InterPro" id="IPR009097">
    <property type="entry name" value="Cyclic_Pdiesterase"/>
</dbReference>
<dbReference type="Proteomes" id="UP001597139">
    <property type="component" value="Unassembled WGS sequence"/>
</dbReference>
<sequence length="196" mass="21018">MRLFFAIDLPEGLTQPFAALQDDLCGADGLRFTDPTQAHLTMKFLGDVPEEEAGNGERGDGGPTVADAKAAGAAAVDAADLPPFEVEVGGLGAFPSEEYISVVWAGVRDGAADLEALAATLETEATDRGFDAAEKEFTPHVTLARMDDARGKDLVQDYLRNTDPTVGRFRVDELRLERSVLTDEGADYRTVARFPL</sequence>
<reference evidence="3 4" key="1">
    <citation type="journal article" date="2019" name="Int. J. Syst. Evol. Microbiol.">
        <title>The Global Catalogue of Microorganisms (GCM) 10K type strain sequencing project: providing services to taxonomists for standard genome sequencing and annotation.</title>
        <authorList>
            <consortium name="The Broad Institute Genomics Platform"/>
            <consortium name="The Broad Institute Genome Sequencing Center for Infectious Disease"/>
            <person name="Wu L."/>
            <person name="Ma J."/>
        </authorList>
    </citation>
    <scope>NUCLEOTIDE SEQUENCE [LARGE SCALE GENOMIC DNA]</scope>
    <source>
        <strain evidence="3 4">CGMCC 1.12859</strain>
    </source>
</reference>